<accession>A0ABV1E0Y9</accession>
<evidence type="ECO:0000256" key="9">
    <source>
        <dbReference type="SAM" id="Phobius"/>
    </source>
</evidence>
<evidence type="ECO:0000256" key="5">
    <source>
        <dbReference type="ARBA" id="ARBA00022692"/>
    </source>
</evidence>
<comment type="caution">
    <text evidence="10">The sequence shown here is derived from an EMBL/GenBank/DDBJ whole genome shotgun (WGS) entry which is preliminary data.</text>
</comment>
<comment type="subcellular location">
    <subcellularLocation>
        <location evidence="1">Cell membrane</location>
        <topology evidence="1">Multi-pass membrane protein</topology>
    </subcellularLocation>
</comment>
<feature type="transmembrane region" description="Helical" evidence="9">
    <location>
        <begin position="34"/>
        <end position="52"/>
    </location>
</feature>
<reference evidence="10 11" key="1">
    <citation type="submission" date="2024-03" db="EMBL/GenBank/DDBJ databases">
        <title>Human intestinal bacterial collection.</title>
        <authorList>
            <person name="Pauvert C."/>
            <person name="Hitch T.C.A."/>
            <person name="Clavel T."/>
        </authorList>
    </citation>
    <scope>NUCLEOTIDE SEQUENCE [LARGE SCALE GENOMIC DNA]</scope>
    <source>
        <strain evidence="10 11">CLA-JM-H44</strain>
    </source>
</reference>
<evidence type="ECO:0000256" key="7">
    <source>
        <dbReference type="ARBA" id="ARBA00023136"/>
    </source>
</evidence>
<protein>
    <submittedName>
        <fullName evidence="10">Aquaporin</fullName>
    </submittedName>
</protein>
<organism evidence="10 11">
    <name type="scientific">Solibaculum intestinale</name>
    <dbReference type="NCBI Taxonomy" id="3133165"/>
    <lineage>
        <taxon>Bacteria</taxon>
        <taxon>Bacillati</taxon>
        <taxon>Bacillota</taxon>
        <taxon>Clostridia</taxon>
        <taxon>Eubacteriales</taxon>
        <taxon>Oscillospiraceae</taxon>
        <taxon>Solibaculum</taxon>
    </lineage>
</organism>
<evidence type="ECO:0000313" key="10">
    <source>
        <dbReference type="EMBL" id="MEQ2440945.1"/>
    </source>
</evidence>
<dbReference type="InterPro" id="IPR000425">
    <property type="entry name" value="MIP"/>
</dbReference>
<dbReference type="Pfam" id="PF00230">
    <property type="entry name" value="MIP"/>
    <property type="match status" value="1"/>
</dbReference>
<dbReference type="PROSITE" id="PS51257">
    <property type="entry name" value="PROKAR_LIPOPROTEIN"/>
    <property type="match status" value="1"/>
</dbReference>
<keyword evidence="3 8" id="KW-0813">Transport</keyword>
<keyword evidence="4" id="KW-1003">Cell membrane</keyword>
<dbReference type="PROSITE" id="PS00221">
    <property type="entry name" value="MIP"/>
    <property type="match status" value="1"/>
</dbReference>
<dbReference type="PANTHER" id="PTHR19139:SF199">
    <property type="entry name" value="MIP17260P"/>
    <property type="match status" value="1"/>
</dbReference>
<keyword evidence="7 9" id="KW-0472">Membrane</keyword>
<feature type="transmembrane region" description="Helical" evidence="9">
    <location>
        <begin position="7"/>
        <end position="28"/>
    </location>
</feature>
<keyword evidence="6 9" id="KW-1133">Transmembrane helix</keyword>
<feature type="transmembrane region" description="Helical" evidence="9">
    <location>
        <begin position="123"/>
        <end position="144"/>
    </location>
</feature>
<evidence type="ECO:0000256" key="2">
    <source>
        <dbReference type="ARBA" id="ARBA00006175"/>
    </source>
</evidence>
<comment type="similarity">
    <text evidence="2 8">Belongs to the MIP/aquaporin (TC 1.A.8) family.</text>
</comment>
<feature type="transmembrane region" description="Helical" evidence="9">
    <location>
        <begin position="79"/>
        <end position="103"/>
    </location>
</feature>
<feature type="transmembrane region" description="Helical" evidence="9">
    <location>
        <begin position="151"/>
        <end position="169"/>
    </location>
</feature>
<dbReference type="InterPro" id="IPR023271">
    <property type="entry name" value="Aquaporin-like"/>
</dbReference>
<dbReference type="Proteomes" id="UP001489509">
    <property type="component" value="Unassembled WGS sequence"/>
</dbReference>
<evidence type="ECO:0000256" key="8">
    <source>
        <dbReference type="RuleBase" id="RU000477"/>
    </source>
</evidence>
<dbReference type="PRINTS" id="PR00783">
    <property type="entry name" value="MINTRINSICP"/>
</dbReference>
<name>A0ABV1E0Y9_9FIRM</name>
<dbReference type="SUPFAM" id="SSF81338">
    <property type="entry name" value="Aquaporin-like"/>
    <property type="match status" value="1"/>
</dbReference>
<keyword evidence="5 8" id="KW-0812">Transmembrane</keyword>
<dbReference type="InterPro" id="IPR034294">
    <property type="entry name" value="Aquaporin_transptr"/>
</dbReference>
<sequence>MDFARKCIAEFFGTTMFVLIGCLGISMYASTLDALGLCLIFAFVFIAMYFVIGRVSGCHLNPAVSLGMAITGRISWKEFAGYAVSQLVGGFAACGLITLFNSLFGVSGYSANAVYVDTYKYPYVVECLVIEIILTMLFVLVFLAATKKGRFSGVAGIGIGLSLLVFYVIDYGFTGASLNPARSLAPAIFTGGTSLTNVWVFLVGPLVGAVLAAFLYKFFAKGMANDESAH</sequence>
<dbReference type="Gene3D" id="1.20.1080.10">
    <property type="entry name" value="Glycerol uptake facilitator protein"/>
    <property type="match status" value="1"/>
</dbReference>
<dbReference type="RefSeq" id="WP_349219754.1">
    <property type="nucleotide sequence ID" value="NZ_JBBMFD010000015.1"/>
</dbReference>
<dbReference type="EMBL" id="JBBMFD010000015">
    <property type="protein sequence ID" value="MEQ2440945.1"/>
    <property type="molecule type" value="Genomic_DNA"/>
</dbReference>
<evidence type="ECO:0000256" key="3">
    <source>
        <dbReference type="ARBA" id="ARBA00022448"/>
    </source>
</evidence>
<evidence type="ECO:0000256" key="4">
    <source>
        <dbReference type="ARBA" id="ARBA00022475"/>
    </source>
</evidence>
<proteinExistence type="inferred from homology"/>
<evidence type="ECO:0000313" key="11">
    <source>
        <dbReference type="Proteomes" id="UP001489509"/>
    </source>
</evidence>
<dbReference type="PANTHER" id="PTHR19139">
    <property type="entry name" value="AQUAPORIN TRANSPORTER"/>
    <property type="match status" value="1"/>
</dbReference>
<feature type="transmembrane region" description="Helical" evidence="9">
    <location>
        <begin position="198"/>
        <end position="219"/>
    </location>
</feature>
<gene>
    <name evidence="10" type="ORF">WMO26_08920</name>
</gene>
<dbReference type="InterPro" id="IPR022357">
    <property type="entry name" value="MIP_CS"/>
</dbReference>
<evidence type="ECO:0000256" key="1">
    <source>
        <dbReference type="ARBA" id="ARBA00004651"/>
    </source>
</evidence>
<keyword evidence="11" id="KW-1185">Reference proteome</keyword>
<evidence type="ECO:0000256" key="6">
    <source>
        <dbReference type="ARBA" id="ARBA00022989"/>
    </source>
</evidence>